<dbReference type="GO" id="GO:0030091">
    <property type="term" value="P:protein repair"/>
    <property type="evidence" value="ECO:0007669"/>
    <property type="project" value="InterPro"/>
</dbReference>
<dbReference type="Gene3D" id="2.170.150.20">
    <property type="entry name" value="Peptide methionine sulfoxide reductase"/>
    <property type="match status" value="1"/>
</dbReference>
<dbReference type="InterPro" id="IPR002579">
    <property type="entry name" value="Met_Sox_Rdtase_MsrB_dom"/>
</dbReference>
<dbReference type="AlphaFoldDB" id="A0A813G660"/>
<dbReference type="InterPro" id="IPR011057">
    <property type="entry name" value="Mss4-like_sf"/>
</dbReference>
<proteinExistence type="inferred from homology"/>
<evidence type="ECO:0000313" key="4">
    <source>
        <dbReference type="EMBL" id="CAE8620368.1"/>
    </source>
</evidence>
<name>A0A813G660_POLGL</name>
<keyword evidence="2" id="KW-0560">Oxidoreductase</keyword>
<sequence>MARTVGCVLVARASHRDRARGAHTTLSGSARPTKSDLQSQLEKTLALKPLVMFGAASGCASSAAVVSALDRAGIGCALIDLEGLPPEISADLQGLLQTLTGNDGPPWVFLGGHAAGSANDVLSLIESGELLARLARTQDWQAKAFMRKERTFEVVRTEKEWRSLLPKPAYDVLRGRTTEPSGSSKYTKEAPKSGHFACRGCHFPLYPALSKFISASGWPSFSYCYHSSKHGCNVGARRDRQPASELDEVHGVAASFEVFCARCGGHLGHVFFDTFSDENANGERHCVNGMALLYHADDPAEELRIEKLDILPPSFLDALSPELQ</sequence>
<dbReference type="SUPFAM" id="SSF52833">
    <property type="entry name" value="Thioredoxin-like"/>
    <property type="match status" value="1"/>
</dbReference>
<feature type="domain" description="MsrB" evidence="3">
    <location>
        <begin position="158"/>
        <end position="297"/>
    </location>
</feature>
<dbReference type="PANTHER" id="PTHR10173">
    <property type="entry name" value="METHIONINE SULFOXIDE REDUCTASE"/>
    <property type="match status" value="1"/>
</dbReference>
<dbReference type="Proteomes" id="UP000654075">
    <property type="component" value="Unassembled WGS sequence"/>
</dbReference>
<evidence type="ECO:0000259" key="3">
    <source>
        <dbReference type="PROSITE" id="PS51790"/>
    </source>
</evidence>
<accession>A0A813G660</accession>
<protein>
    <recommendedName>
        <fullName evidence="3">MsrB domain-containing protein</fullName>
    </recommendedName>
</protein>
<dbReference type="GO" id="GO:0033743">
    <property type="term" value="F:peptide-methionine (R)-S-oxide reductase activity"/>
    <property type="evidence" value="ECO:0007669"/>
    <property type="project" value="InterPro"/>
</dbReference>
<dbReference type="SUPFAM" id="SSF51316">
    <property type="entry name" value="Mss4-like"/>
    <property type="match status" value="1"/>
</dbReference>
<comment type="similarity">
    <text evidence="1">Belongs to the MsrB Met sulfoxide reductase family.</text>
</comment>
<evidence type="ECO:0000256" key="2">
    <source>
        <dbReference type="ARBA" id="ARBA00023002"/>
    </source>
</evidence>
<dbReference type="InterPro" id="IPR028427">
    <property type="entry name" value="Met_Sox_Rdtase_MsrB"/>
</dbReference>
<dbReference type="PROSITE" id="PS51790">
    <property type="entry name" value="MSRB"/>
    <property type="match status" value="1"/>
</dbReference>
<dbReference type="GO" id="GO:0006979">
    <property type="term" value="P:response to oxidative stress"/>
    <property type="evidence" value="ECO:0007669"/>
    <property type="project" value="InterPro"/>
</dbReference>
<keyword evidence="5" id="KW-1185">Reference proteome</keyword>
<dbReference type="Gene3D" id="3.40.30.10">
    <property type="entry name" value="Glutaredoxin"/>
    <property type="match status" value="1"/>
</dbReference>
<dbReference type="GO" id="GO:0005737">
    <property type="term" value="C:cytoplasm"/>
    <property type="evidence" value="ECO:0007669"/>
    <property type="project" value="TreeGrafter"/>
</dbReference>
<reference evidence="4" key="1">
    <citation type="submission" date="2021-02" db="EMBL/GenBank/DDBJ databases">
        <authorList>
            <person name="Dougan E. K."/>
            <person name="Rhodes N."/>
            <person name="Thang M."/>
            <person name="Chan C."/>
        </authorList>
    </citation>
    <scope>NUCLEOTIDE SEQUENCE</scope>
</reference>
<organism evidence="4 5">
    <name type="scientific">Polarella glacialis</name>
    <name type="common">Dinoflagellate</name>
    <dbReference type="NCBI Taxonomy" id="89957"/>
    <lineage>
        <taxon>Eukaryota</taxon>
        <taxon>Sar</taxon>
        <taxon>Alveolata</taxon>
        <taxon>Dinophyceae</taxon>
        <taxon>Suessiales</taxon>
        <taxon>Suessiaceae</taxon>
        <taxon>Polarella</taxon>
    </lineage>
</organism>
<dbReference type="PANTHER" id="PTHR10173:SF57">
    <property type="entry name" value="PEPTIDE-METHIONINE (R)-S-OXIDE REDUCTASE"/>
    <property type="match status" value="1"/>
</dbReference>
<dbReference type="OrthoDB" id="44061at2759"/>
<dbReference type="Pfam" id="PF01641">
    <property type="entry name" value="SelR"/>
    <property type="match status" value="1"/>
</dbReference>
<dbReference type="PROSITE" id="PS51354">
    <property type="entry name" value="GLUTAREDOXIN_2"/>
    <property type="match status" value="1"/>
</dbReference>
<evidence type="ECO:0000256" key="1">
    <source>
        <dbReference type="ARBA" id="ARBA00007174"/>
    </source>
</evidence>
<dbReference type="EMBL" id="CAJNNV010027423">
    <property type="protein sequence ID" value="CAE8620368.1"/>
    <property type="molecule type" value="Genomic_DNA"/>
</dbReference>
<gene>
    <name evidence="4" type="ORF">PGLA1383_LOCUS37930</name>
</gene>
<evidence type="ECO:0000313" key="5">
    <source>
        <dbReference type="Proteomes" id="UP000654075"/>
    </source>
</evidence>
<dbReference type="InterPro" id="IPR036249">
    <property type="entry name" value="Thioredoxin-like_sf"/>
</dbReference>
<comment type="caution">
    <text evidence="4">The sequence shown here is derived from an EMBL/GenBank/DDBJ whole genome shotgun (WGS) entry which is preliminary data.</text>
</comment>